<dbReference type="Proteomes" id="UP000095759">
    <property type="component" value="Unassembled WGS sequence"/>
</dbReference>
<proteinExistence type="predicted"/>
<keyword evidence="3" id="KW-1185">Reference proteome</keyword>
<feature type="transmembrane region" description="Helical" evidence="1">
    <location>
        <begin position="47"/>
        <end position="67"/>
    </location>
</feature>
<feature type="transmembrane region" description="Helical" evidence="1">
    <location>
        <begin position="79"/>
        <end position="99"/>
    </location>
</feature>
<dbReference type="EMBL" id="MEHJ01000001">
    <property type="protein sequence ID" value="OEJ23651.1"/>
    <property type="molecule type" value="Genomic_DNA"/>
</dbReference>
<dbReference type="OrthoDB" id="2988755at2"/>
<feature type="transmembrane region" description="Helical" evidence="1">
    <location>
        <begin position="135"/>
        <end position="156"/>
    </location>
</feature>
<reference evidence="2 3" key="1">
    <citation type="submission" date="2016-08" db="EMBL/GenBank/DDBJ databases">
        <title>Complete genome sequence of Streptomyces agglomeratus strain 6-3-2, a novel anti-MRSA actinomycete isolated from Wuli of Tebit, China.</title>
        <authorList>
            <person name="Chen X."/>
        </authorList>
    </citation>
    <scope>NUCLEOTIDE SEQUENCE [LARGE SCALE GENOMIC DNA]</scope>
    <source>
        <strain evidence="2 3">6-3-2</strain>
    </source>
</reference>
<accession>A0A1E5P285</accession>
<keyword evidence="1" id="KW-0812">Transmembrane</keyword>
<dbReference type="RefSeq" id="WP_069925573.1">
    <property type="nucleotide sequence ID" value="NZ_MEHI01000001.1"/>
</dbReference>
<evidence type="ECO:0000256" key="1">
    <source>
        <dbReference type="SAM" id="Phobius"/>
    </source>
</evidence>
<comment type="caution">
    <text evidence="2">The sequence shown here is derived from an EMBL/GenBank/DDBJ whole genome shotgun (WGS) entry which is preliminary data.</text>
</comment>
<sequence>MATESTTADPAARTARPSALRRLGHRWPTWVALALVGVTFGDGEPPLGFLAGLLVFMPLCYLAFGAFRGEFGGESGRRGLLALQLAGLLGFAGLAAVALSTGEPAARWVVAAGWLAHAVWDFVHHRTGRVVPRAWSEWCCVVDLLGAVGILLPLWWR</sequence>
<name>A0A1E5P285_9ACTN</name>
<dbReference type="AlphaFoldDB" id="A0A1E5P285"/>
<protein>
    <submittedName>
        <fullName evidence="2">Uncharacterized protein</fullName>
    </submittedName>
</protein>
<evidence type="ECO:0000313" key="2">
    <source>
        <dbReference type="EMBL" id="OEJ23651.1"/>
    </source>
</evidence>
<organism evidence="2 3">
    <name type="scientific">Streptomyces agglomeratus</name>
    <dbReference type="NCBI Taxonomy" id="285458"/>
    <lineage>
        <taxon>Bacteria</taxon>
        <taxon>Bacillati</taxon>
        <taxon>Actinomycetota</taxon>
        <taxon>Actinomycetes</taxon>
        <taxon>Kitasatosporales</taxon>
        <taxon>Streptomycetaceae</taxon>
        <taxon>Streptomyces</taxon>
    </lineage>
</organism>
<gene>
    <name evidence="2" type="ORF">AS594_03330</name>
</gene>
<evidence type="ECO:0000313" key="3">
    <source>
        <dbReference type="Proteomes" id="UP000095759"/>
    </source>
</evidence>
<keyword evidence="1" id="KW-0472">Membrane</keyword>
<keyword evidence="1" id="KW-1133">Transmembrane helix</keyword>